<protein>
    <submittedName>
        <fullName evidence="1">Protein argonaute 13</fullName>
    </submittedName>
</protein>
<accession>A0AAV9EZW6</accession>
<evidence type="ECO:0000313" key="2">
    <source>
        <dbReference type="Proteomes" id="UP001180020"/>
    </source>
</evidence>
<gene>
    <name evidence="1" type="primary">AGO13</name>
    <name evidence="1" type="ORF">QJS10_CPB04g01776</name>
</gene>
<dbReference type="AlphaFoldDB" id="A0AAV9EZW6"/>
<dbReference type="InterPro" id="IPR036397">
    <property type="entry name" value="RNaseH_sf"/>
</dbReference>
<proteinExistence type="predicted"/>
<dbReference type="Proteomes" id="UP001180020">
    <property type="component" value="Unassembled WGS sequence"/>
</dbReference>
<dbReference type="GO" id="GO:0003676">
    <property type="term" value="F:nucleic acid binding"/>
    <property type="evidence" value="ECO:0007669"/>
    <property type="project" value="InterPro"/>
</dbReference>
<dbReference type="Gene3D" id="3.30.420.10">
    <property type="entry name" value="Ribonuclease H-like superfamily/Ribonuclease H"/>
    <property type="match status" value="1"/>
</dbReference>
<keyword evidence="2" id="KW-1185">Reference proteome</keyword>
<comment type="caution">
    <text evidence="1">The sequence shown here is derived from an EMBL/GenBank/DDBJ whole genome shotgun (WGS) entry which is preliminary data.</text>
</comment>
<dbReference type="EMBL" id="JAUJYO010000004">
    <property type="protein sequence ID" value="KAK1318594.1"/>
    <property type="molecule type" value="Genomic_DNA"/>
</dbReference>
<evidence type="ECO:0000313" key="1">
    <source>
        <dbReference type="EMBL" id="KAK1318594.1"/>
    </source>
</evidence>
<organism evidence="1 2">
    <name type="scientific">Acorus calamus</name>
    <name type="common">Sweet flag</name>
    <dbReference type="NCBI Taxonomy" id="4465"/>
    <lineage>
        <taxon>Eukaryota</taxon>
        <taxon>Viridiplantae</taxon>
        <taxon>Streptophyta</taxon>
        <taxon>Embryophyta</taxon>
        <taxon>Tracheophyta</taxon>
        <taxon>Spermatophyta</taxon>
        <taxon>Magnoliopsida</taxon>
        <taxon>Liliopsida</taxon>
        <taxon>Acoraceae</taxon>
        <taxon>Acorus</taxon>
    </lineage>
</organism>
<name>A0AAV9EZW6_ACOCL</name>
<reference evidence="1" key="1">
    <citation type="journal article" date="2023" name="Nat. Commun.">
        <title>Diploid and tetraploid genomes of Acorus and the evolution of monocots.</title>
        <authorList>
            <person name="Ma L."/>
            <person name="Liu K.W."/>
            <person name="Li Z."/>
            <person name="Hsiao Y.Y."/>
            <person name="Qi Y."/>
            <person name="Fu T."/>
            <person name="Tang G.D."/>
            <person name="Zhang D."/>
            <person name="Sun W.H."/>
            <person name="Liu D.K."/>
            <person name="Li Y."/>
            <person name="Chen G.Z."/>
            <person name="Liu X.D."/>
            <person name="Liao X.Y."/>
            <person name="Jiang Y.T."/>
            <person name="Yu X."/>
            <person name="Hao Y."/>
            <person name="Huang J."/>
            <person name="Zhao X.W."/>
            <person name="Ke S."/>
            <person name="Chen Y.Y."/>
            <person name="Wu W.L."/>
            <person name="Hsu J.L."/>
            <person name="Lin Y.F."/>
            <person name="Huang M.D."/>
            <person name="Li C.Y."/>
            <person name="Huang L."/>
            <person name="Wang Z.W."/>
            <person name="Zhao X."/>
            <person name="Zhong W.Y."/>
            <person name="Peng D.H."/>
            <person name="Ahmad S."/>
            <person name="Lan S."/>
            <person name="Zhang J.S."/>
            <person name="Tsai W.C."/>
            <person name="Van de Peer Y."/>
            <person name="Liu Z.J."/>
        </authorList>
    </citation>
    <scope>NUCLEOTIDE SEQUENCE</scope>
    <source>
        <strain evidence="1">CP</strain>
    </source>
</reference>
<reference evidence="1" key="2">
    <citation type="submission" date="2023-06" db="EMBL/GenBank/DDBJ databases">
        <authorList>
            <person name="Ma L."/>
            <person name="Liu K.-W."/>
            <person name="Li Z."/>
            <person name="Hsiao Y.-Y."/>
            <person name="Qi Y."/>
            <person name="Fu T."/>
            <person name="Tang G."/>
            <person name="Zhang D."/>
            <person name="Sun W.-H."/>
            <person name="Liu D.-K."/>
            <person name="Li Y."/>
            <person name="Chen G.-Z."/>
            <person name="Liu X.-D."/>
            <person name="Liao X.-Y."/>
            <person name="Jiang Y.-T."/>
            <person name="Yu X."/>
            <person name="Hao Y."/>
            <person name="Huang J."/>
            <person name="Zhao X.-W."/>
            <person name="Ke S."/>
            <person name="Chen Y.-Y."/>
            <person name="Wu W.-L."/>
            <person name="Hsu J.-L."/>
            <person name="Lin Y.-F."/>
            <person name="Huang M.-D."/>
            <person name="Li C.-Y."/>
            <person name="Huang L."/>
            <person name="Wang Z.-W."/>
            <person name="Zhao X."/>
            <person name="Zhong W.-Y."/>
            <person name="Peng D.-H."/>
            <person name="Ahmad S."/>
            <person name="Lan S."/>
            <person name="Zhang J.-S."/>
            <person name="Tsai W.-C."/>
            <person name="Van De Peer Y."/>
            <person name="Liu Z.-J."/>
        </authorList>
    </citation>
    <scope>NUCLEOTIDE SEQUENCE</scope>
    <source>
        <strain evidence="1">CP</strain>
        <tissue evidence="1">Leaves</tissue>
    </source>
</reference>
<sequence>MKGTSIPIHYHVLYDENHFTADSIQLSQFIMPNNAAYRARFYFKDGYNTGVQLLGMKERVMKNPESAPTSV</sequence>